<evidence type="ECO:0000313" key="1">
    <source>
        <dbReference type="Proteomes" id="UP000887580"/>
    </source>
</evidence>
<sequence>MESSSSSNDIICSFENEWTFKKADLMAKENRGLNGKCFYAYNIPGLQYFVRIYPNGFGEKTRGGTWLSFVIKPLEDRKVGVSFSLVSFGVESVNLSKPSSCIFREGVAISVCKTEEFFEYKSKYFVNGEIAIKIKGIFETECPLIPIVSAPISMEWKIKEYDLKCAMEESNKKYLYGESVTIASLSGAKYYLSIRPNYINGGKKSETVLYFYVELENETKIKAVVDFSIVSANYIRGFQHYIVKSKGYGIRLCSTADLFNPSKGFLVNGVLTVNLNGILIVEKCLYFSLHCKNNFISTSALKPNDNDFAIIVGNKEIHVNKKCLMDASPHLVGMKEFMENKMIINDFDF</sequence>
<protein>
    <submittedName>
        <fullName evidence="2">MATH domain-containing protein</fullName>
    </submittedName>
</protein>
<accession>A0AC35FXC7</accession>
<organism evidence="1 2">
    <name type="scientific">Panagrolaimus sp. PS1159</name>
    <dbReference type="NCBI Taxonomy" id="55785"/>
    <lineage>
        <taxon>Eukaryota</taxon>
        <taxon>Metazoa</taxon>
        <taxon>Ecdysozoa</taxon>
        <taxon>Nematoda</taxon>
        <taxon>Chromadorea</taxon>
        <taxon>Rhabditida</taxon>
        <taxon>Tylenchina</taxon>
        <taxon>Panagrolaimomorpha</taxon>
        <taxon>Panagrolaimoidea</taxon>
        <taxon>Panagrolaimidae</taxon>
        <taxon>Panagrolaimus</taxon>
    </lineage>
</organism>
<name>A0AC35FXC7_9BILA</name>
<evidence type="ECO:0000313" key="2">
    <source>
        <dbReference type="WBParaSite" id="PS1159_v2.g21363.t1"/>
    </source>
</evidence>
<proteinExistence type="predicted"/>
<dbReference type="WBParaSite" id="PS1159_v2.g21363.t1">
    <property type="protein sequence ID" value="PS1159_v2.g21363.t1"/>
    <property type="gene ID" value="PS1159_v2.g21363"/>
</dbReference>
<reference evidence="2" key="1">
    <citation type="submission" date="2022-11" db="UniProtKB">
        <authorList>
            <consortium name="WormBaseParasite"/>
        </authorList>
    </citation>
    <scope>IDENTIFICATION</scope>
</reference>
<dbReference type="Proteomes" id="UP000887580">
    <property type="component" value="Unplaced"/>
</dbReference>